<keyword evidence="6" id="KW-0472">Membrane</keyword>
<evidence type="ECO:0000256" key="3">
    <source>
        <dbReference type="ARBA" id="ARBA00022833"/>
    </source>
</evidence>
<keyword evidence="6" id="KW-1133">Transmembrane helix</keyword>
<dbReference type="PROSITE" id="PS50089">
    <property type="entry name" value="ZF_RING_2"/>
    <property type="match status" value="1"/>
</dbReference>
<evidence type="ECO:0000256" key="1">
    <source>
        <dbReference type="ARBA" id="ARBA00022723"/>
    </source>
</evidence>
<dbReference type="InterPro" id="IPR013083">
    <property type="entry name" value="Znf_RING/FYVE/PHD"/>
</dbReference>
<dbReference type="Gene3D" id="3.30.40.10">
    <property type="entry name" value="Zinc/RING finger domain, C3HC4 (zinc finger)"/>
    <property type="match status" value="1"/>
</dbReference>
<dbReference type="SMART" id="SM00184">
    <property type="entry name" value="RING"/>
    <property type="match status" value="1"/>
</dbReference>
<dbReference type="EMBL" id="JASNWA010000010">
    <property type="protein sequence ID" value="KAK3168493.1"/>
    <property type="molecule type" value="Genomic_DNA"/>
</dbReference>
<dbReference type="GO" id="GO:0008270">
    <property type="term" value="F:zinc ion binding"/>
    <property type="evidence" value="ECO:0007669"/>
    <property type="project" value="UniProtKB-KW"/>
</dbReference>
<evidence type="ECO:0000259" key="7">
    <source>
        <dbReference type="PROSITE" id="PS50089"/>
    </source>
</evidence>
<evidence type="ECO:0000256" key="4">
    <source>
        <dbReference type="PROSITE-ProRule" id="PRU00175"/>
    </source>
</evidence>
<dbReference type="AlphaFoldDB" id="A0AAE0DIP8"/>
<proteinExistence type="predicted"/>
<dbReference type="InterPro" id="IPR053238">
    <property type="entry name" value="RING-H2_zinc_finger"/>
</dbReference>
<keyword evidence="2 4" id="KW-0863">Zinc-finger</keyword>
<gene>
    <name evidence="8" type="ORF">OEA41_004941</name>
</gene>
<evidence type="ECO:0000313" key="9">
    <source>
        <dbReference type="Proteomes" id="UP001276659"/>
    </source>
</evidence>
<organism evidence="8 9">
    <name type="scientific">Lepraria neglecta</name>
    <dbReference type="NCBI Taxonomy" id="209136"/>
    <lineage>
        <taxon>Eukaryota</taxon>
        <taxon>Fungi</taxon>
        <taxon>Dikarya</taxon>
        <taxon>Ascomycota</taxon>
        <taxon>Pezizomycotina</taxon>
        <taxon>Lecanoromycetes</taxon>
        <taxon>OSLEUM clade</taxon>
        <taxon>Lecanoromycetidae</taxon>
        <taxon>Lecanorales</taxon>
        <taxon>Lecanorineae</taxon>
        <taxon>Stereocaulaceae</taxon>
        <taxon>Lepraria</taxon>
    </lineage>
</organism>
<dbReference type="PANTHER" id="PTHR14155">
    <property type="entry name" value="RING FINGER DOMAIN-CONTAINING"/>
    <property type="match status" value="1"/>
</dbReference>
<keyword evidence="3" id="KW-0862">Zinc</keyword>
<dbReference type="CDD" id="cd16454">
    <property type="entry name" value="RING-H2_PA-TM-RING"/>
    <property type="match status" value="1"/>
</dbReference>
<keyword evidence="9" id="KW-1185">Reference proteome</keyword>
<feature type="region of interest" description="Disordered" evidence="5">
    <location>
        <begin position="440"/>
        <end position="503"/>
    </location>
</feature>
<accession>A0AAE0DIP8</accession>
<protein>
    <recommendedName>
        <fullName evidence="7">RING-type domain-containing protein</fullName>
    </recommendedName>
</protein>
<dbReference type="PANTHER" id="PTHR14155:SF627">
    <property type="entry name" value="OS06G0192800 PROTEIN"/>
    <property type="match status" value="1"/>
</dbReference>
<dbReference type="SUPFAM" id="SSF57850">
    <property type="entry name" value="RING/U-box"/>
    <property type="match status" value="1"/>
</dbReference>
<dbReference type="Proteomes" id="UP001276659">
    <property type="component" value="Unassembled WGS sequence"/>
</dbReference>
<keyword evidence="6" id="KW-0812">Transmembrane</keyword>
<comment type="caution">
    <text evidence="8">The sequence shown here is derived from an EMBL/GenBank/DDBJ whole genome shotgun (WGS) entry which is preliminary data.</text>
</comment>
<reference evidence="8" key="1">
    <citation type="submission" date="2022-11" db="EMBL/GenBank/DDBJ databases">
        <title>Chromosomal genome sequence assembly and mating type (MAT) locus characterization of the leprose asexual lichenized fungus Lepraria neglecta (Nyl.) Erichsen.</title>
        <authorList>
            <person name="Allen J.L."/>
            <person name="Pfeffer B."/>
        </authorList>
    </citation>
    <scope>NUCLEOTIDE SEQUENCE</scope>
    <source>
        <strain evidence="8">Allen 5258</strain>
    </source>
</reference>
<name>A0AAE0DIP8_9LECA</name>
<feature type="domain" description="RING-type" evidence="7">
    <location>
        <begin position="317"/>
        <end position="359"/>
    </location>
</feature>
<evidence type="ECO:0000256" key="6">
    <source>
        <dbReference type="SAM" id="Phobius"/>
    </source>
</evidence>
<dbReference type="Pfam" id="PF13639">
    <property type="entry name" value="zf-RING_2"/>
    <property type="match status" value="1"/>
</dbReference>
<feature type="transmembrane region" description="Helical" evidence="6">
    <location>
        <begin position="214"/>
        <end position="239"/>
    </location>
</feature>
<evidence type="ECO:0000256" key="2">
    <source>
        <dbReference type="ARBA" id="ARBA00022771"/>
    </source>
</evidence>
<keyword evidence="1" id="KW-0479">Metal-binding</keyword>
<dbReference type="InterPro" id="IPR001841">
    <property type="entry name" value="Znf_RING"/>
</dbReference>
<evidence type="ECO:0000256" key="5">
    <source>
        <dbReference type="SAM" id="MobiDB-lite"/>
    </source>
</evidence>
<sequence>MSAQSYDTFVLAFSDPTSNSPNPQRARINANSSFELFDDSHIRTLSSNNGGGDIEGLLYVPTLQQFDPCVNASAQYVPNNVTRLSNLPQAEYVYIAFAPWISAACTKSYLAAAQGITAFMFYVPDNGTTIPPPVNDETWDLHDGGQWKAHYRFPVYAIPGTEGAATMQQLAQYSGNSSNDEISAILSEVQFDQSDYVRLYTSFGTTGSNNLPTLWAFLLIVLGIVLLLIGATSVSMHYFQRRHRRALQRRVENGEVDLETLGIKRSHRIPPEEIEKLPTYIYIPTNDTPNEVNRAQFSELSSETAAENHTFFSQSSCTICLEDFIPKATEVRSLPCHHIYHPQCIDPHLASRSSRCPVCMAQVLPTKNEPITNAMVRAERRLRERQRMHGGSADGIDGTWWITNFRRQLERGRRVFSAPDTTSGTTQPTRSQIEMNAVGGRTVSSPMPAASNRTAAEMSGPQTEADEVRPPAADVNARRERMRRRLSRMRGPERTLEDEEAERWARMPRWRRAVGTMFPGFR</sequence>
<evidence type="ECO:0000313" key="8">
    <source>
        <dbReference type="EMBL" id="KAK3168493.1"/>
    </source>
</evidence>